<accession>A0A1W1Y055</accession>
<dbReference type="Proteomes" id="UP000192468">
    <property type="component" value="Unassembled WGS sequence"/>
</dbReference>
<dbReference type="EMBL" id="FWXH01000055">
    <property type="protein sequence ID" value="SMC29600.1"/>
    <property type="molecule type" value="Genomic_DNA"/>
</dbReference>
<keyword evidence="2" id="KW-1185">Reference proteome</keyword>
<proteinExistence type="predicted"/>
<organism evidence="1 2">
    <name type="scientific">Clostridium acidisoli DSM 12555</name>
    <dbReference type="NCBI Taxonomy" id="1121291"/>
    <lineage>
        <taxon>Bacteria</taxon>
        <taxon>Bacillati</taxon>
        <taxon>Bacillota</taxon>
        <taxon>Clostridia</taxon>
        <taxon>Eubacteriales</taxon>
        <taxon>Clostridiaceae</taxon>
        <taxon>Clostridium</taxon>
    </lineage>
</organism>
<sequence length="66" mass="7898">MVDQLSMSDFIVGCYYDENEKMWNVYKNSERGIHSVRLSTVSEREAFKKLYSMIMFIYENINSNKN</sequence>
<protein>
    <submittedName>
        <fullName evidence="1">Uncharacterized protein</fullName>
    </submittedName>
</protein>
<dbReference type="STRING" id="1121291.SAMN02745134_03956"/>
<evidence type="ECO:0000313" key="1">
    <source>
        <dbReference type="EMBL" id="SMC29600.1"/>
    </source>
</evidence>
<evidence type="ECO:0000313" key="2">
    <source>
        <dbReference type="Proteomes" id="UP000192468"/>
    </source>
</evidence>
<reference evidence="1 2" key="1">
    <citation type="submission" date="2017-04" db="EMBL/GenBank/DDBJ databases">
        <authorList>
            <person name="Afonso C.L."/>
            <person name="Miller P.J."/>
            <person name="Scott M.A."/>
            <person name="Spackman E."/>
            <person name="Goraichik I."/>
            <person name="Dimitrov K.M."/>
            <person name="Suarez D.L."/>
            <person name="Swayne D.E."/>
        </authorList>
    </citation>
    <scope>NUCLEOTIDE SEQUENCE [LARGE SCALE GENOMIC DNA]</scope>
    <source>
        <strain evidence="1 2">DSM 12555</strain>
    </source>
</reference>
<gene>
    <name evidence="1" type="ORF">SAMN02745134_03956</name>
</gene>
<dbReference type="AlphaFoldDB" id="A0A1W1Y055"/>
<name>A0A1W1Y055_9CLOT</name>